<sequence>MKRPAPMITITDADGSRISVPVFPAPVPENQLIPVWELFPPTEPEPEPEPEPEQPSFDYKNATFDEL</sequence>
<gene>
    <name evidence="2" type="ORF">FEQUK3_LOCUS5502</name>
</gene>
<feature type="region of interest" description="Disordered" evidence="1">
    <location>
        <begin position="39"/>
        <end position="67"/>
    </location>
</feature>
<organism evidence="2 3">
    <name type="scientific">Fusarium equiseti</name>
    <name type="common">Fusarium scirpi</name>
    <dbReference type="NCBI Taxonomy" id="61235"/>
    <lineage>
        <taxon>Eukaryota</taxon>
        <taxon>Fungi</taxon>
        <taxon>Dikarya</taxon>
        <taxon>Ascomycota</taxon>
        <taxon>Pezizomycotina</taxon>
        <taxon>Sordariomycetes</taxon>
        <taxon>Hypocreomycetidae</taxon>
        <taxon>Hypocreales</taxon>
        <taxon>Nectriaceae</taxon>
        <taxon>Fusarium</taxon>
        <taxon>Fusarium incarnatum-equiseti species complex</taxon>
    </lineage>
</organism>
<reference evidence="2" key="1">
    <citation type="submission" date="2021-05" db="EMBL/GenBank/DDBJ databases">
        <authorList>
            <person name="Khan N."/>
        </authorList>
    </citation>
    <scope>NUCLEOTIDE SEQUENCE</scope>
</reference>
<evidence type="ECO:0000313" key="3">
    <source>
        <dbReference type="Proteomes" id="UP000693738"/>
    </source>
</evidence>
<evidence type="ECO:0000313" key="2">
    <source>
        <dbReference type="EMBL" id="CAG7559786.1"/>
    </source>
</evidence>
<proteinExistence type="predicted"/>
<accession>A0A8J2IQU9</accession>
<comment type="caution">
    <text evidence="2">The sequence shown here is derived from an EMBL/GenBank/DDBJ whole genome shotgun (WGS) entry which is preliminary data.</text>
</comment>
<protein>
    <submittedName>
        <fullName evidence="2">Uncharacterized protein</fullName>
    </submittedName>
</protein>
<dbReference type="EMBL" id="CAJSTJ010000130">
    <property type="protein sequence ID" value="CAG7559786.1"/>
    <property type="molecule type" value="Genomic_DNA"/>
</dbReference>
<dbReference type="Proteomes" id="UP000693738">
    <property type="component" value="Unassembled WGS sequence"/>
</dbReference>
<dbReference type="AlphaFoldDB" id="A0A8J2IQU9"/>
<name>A0A8J2IQU9_FUSEQ</name>
<evidence type="ECO:0000256" key="1">
    <source>
        <dbReference type="SAM" id="MobiDB-lite"/>
    </source>
</evidence>